<evidence type="ECO:0000313" key="2">
    <source>
        <dbReference type="EMBL" id="OME23558.1"/>
    </source>
</evidence>
<evidence type="ECO:0000259" key="1">
    <source>
        <dbReference type="PROSITE" id="PS50075"/>
    </source>
</evidence>
<dbReference type="SUPFAM" id="SSF47336">
    <property type="entry name" value="ACP-like"/>
    <property type="match status" value="1"/>
</dbReference>
<accession>A0AB36JL57</accession>
<dbReference type="AlphaFoldDB" id="A0AB36JL57"/>
<evidence type="ECO:0000313" key="3">
    <source>
        <dbReference type="Proteomes" id="UP000187323"/>
    </source>
</evidence>
<organism evidence="2 3">
    <name type="scientific">Paenibacillus odorifer</name>
    <dbReference type="NCBI Taxonomy" id="189426"/>
    <lineage>
        <taxon>Bacteria</taxon>
        <taxon>Bacillati</taxon>
        <taxon>Bacillota</taxon>
        <taxon>Bacilli</taxon>
        <taxon>Bacillales</taxon>
        <taxon>Paenibacillaceae</taxon>
        <taxon>Paenibacillus</taxon>
    </lineage>
</organism>
<dbReference type="EMBL" id="MPTO01000003">
    <property type="protein sequence ID" value="OME23558.1"/>
    <property type="molecule type" value="Genomic_DNA"/>
</dbReference>
<dbReference type="PROSITE" id="PS50075">
    <property type="entry name" value="CARRIER"/>
    <property type="match status" value="1"/>
</dbReference>
<feature type="domain" description="Carrier" evidence="1">
    <location>
        <begin position="1"/>
        <end position="79"/>
    </location>
</feature>
<comment type="caution">
    <text evidence="2">The sequence shown here is derived from an EMBL/GenBank/DDBJ whole genome shotgun (WGS) entry which is preliminary data.</text>
</comment>
<dbReference type="InterPro" id="IPR009081">
    <property type="entry name" value="PP-bd_ACP"/>
</dbReference>
<dbReference type="InterPro" id="IPR036736">
    <property type="entry name" value="ACP-like_sf"/>
</dbReference>
<dbReference type="RefSeq" id="WP_076133544.1">
    <property type="nucleotide sequence ID" value="NZ_MPTO01000003.1"/>
</dbReference>
<sequence length="80" mass="9214">MISTIRKVINEYIAEDLAVDVADIDNGDDLTFIGMDSLNLTHLIVGLEKEFNIEFDDEYLEMNNFKTIKSIYNIITRIRG</sequence>
<dbReference type="Gene3D" id="1.10.1200.10">
    <property type="entry name" value="ACP-like"/>
    <property type="match status" value="1"/>
</dbReference>
<dbReference type="Proteomes" id="UP000187323">
    <property type="component" value="Unassembled WGS sequence"/>
</dbReference>
<name>A0AB36JL57_9BACL</name>
<protein>
    <recommendedName>
        <fullName evidence="1">Carrier domain-containing protein</fullName>
    </recommendedName>
</protein>
<proteinExistence type="predicted"/>
<gene>
    <name evidence="2" type="ORF">BSK47_03640</name>
</gene>
<reference evidence="2 3" key="1">
    <citation type="submission" date="2016-10" db="EMBL/GenBank/DDBJ databases">
        <title>Paenibacillus species isolates.</title>
        <authorList>
            <person name="Beno S.M."/>
        </authorList>
    </citation>
    <scope>NUCLEOTIDE SEQUENCE [LARGE SCALE GENOMIC DNA]</scope>
    <source>
        <strain evidence="2 3">FSL H7-0918</strain>
    </source>
</reference>
<dbReference type="Pfam" id="PF00550">
    <property type="entry name" value="PP-binding"/>
    <property type="match status" value="1"/>
</dbReference>